<proteinExistence type="predicted"/>
<dbReference type="AlphaFoldDB" id="A0A0F6VYU6"/>
<accession>A0A0F6VYU6</accession>
<evidence type="ECO:0000313" key="2">
    <source>
        <dbReference type="Proteomes" id="UP000034883"/>
    </source>
</evidence>
<gene>
    <name evidence="1" type="ORF">DB32_000260</name>
</gene>
<dbReference type="Proteomes" id="UP000034883">
    <property type="component" value="Chromosome"/>
</dbReference>
<dbReference type="KEGG" id="samy:DB32_000260"/>
<dbReference type="STRING" id="927083.DB32_000260"/>
<dbReference type="PANTHER" id="PTHR34309:SF1">
    <property type="entry name" value="PROTEIN GLCG"/>
    <property type="match status" value="1"/>
</dbReference>
<dbReference type="Pfam" id="PF03928">
    <property type="entry name" value="HbpS-like"/>
    <property type="match status" value="1"/>
</dbReference>
<evidence type="ECO:0008006" key="3">
    <source>
        <dbReference type="Google" id="ProtNLM"/>
    </source>
</evidence>
<evidence type="ECO:0000313" key="1">
    <source>
        <dbReference type="EMBL" id="AKF03111.1"/>
    </source>
</evidence>
<protein>
    <recommendedName>
        <fullName evidence="3">Heme-binding protein</fullName>
    </recommendedName>
</protein>
<dbReference type="RefSeq" id="WP_053230585.1">
    <property type="nucleotide sequence ID" value="NZ_CP011125.1"/>
</dbReference>
<dbReference type="InterPro" id="IPR005624">
    <property type="entry name" value="PduO/GlcC-like"/>
</dbReference>
<keyword evidence="2" id="KW-1185">Reference proteome</keyword>
<dbReference type="PANTHER" id="PTHR34309">
    <property type="entry name" value="SLR1406 PROTEIN"/>
    <property type="match status" value="1"/>
</dbReference>
<reference evidence="1 2" key="1">
    <citation type="submission" date="2015-03" db="EMBL/GenBank/DDBJ databases">
        <title>Genome assembly of Sandaracinus amylolyticus DSM 53668.</title>
        <authorList>
            <person name="Sharma G."/>
            <person name="Subramanian S."/>
        </authorList>
    </citation>
    <scope>NUCLEOTIDE SEQUENCE [LARGE SCALE GENOMIC DNA]</scope>
    <source>
        <strain evidence="1 2">DSM 53668</strain>
    </source>
</reference>
<sequence length="143" mass="14675">MRSIATLDLQDATVAIDAVRESLALAGKAAVIAVADAHGDLVLLARLDGAPATSVTIATNKAWTAATQGGTTRAIGARLRNADEAFDIAYYGDRRACGWGGGVAVVDRAGAVIGAVAVSGLPELEDERFAMIGKDAIESRLRP</sequence>
<dbReference type="EMBL" id="CP011125">
    <property type="protein sequence ID" value="AKF03111.1"/>
    <property type="molecule type" value="Genomic_DNA"/>
</dbReference>
<dbReference type="SUPFAM" id="SSF143744">
    <property type="entry name" value="GlcG-like"/>
    <property type="match status" value="1"/>
</dbReference>
<dbReference type="InterPro" id="IPR038084">
    <property type="entry name" value="PduO/GlcC-like_sf"/>
</dbReference>
<name>A0A0F6VYU6_9BACT</name>
<dbReference type="OrthoDB" id="9815788at2"/>
<dbReference type="Gene3D" id="3.30.450.150">
    <property type="entry name" value="Haem-degrading domain"/>
    <property type="match status" value="1"/>
</dbReference>
<dbReference type="InterPro" id="IPR052517">
    <property type="entry name" value="GlcG_carb_metab_protein"/>
</dbReference>
<organism evidence="1 2">
    <name type="scientific">Sandaracinus amylolyticus</name>
    <dbReference type="NCBI Taxonomy" id="927083"/>
    <lineage>
        <taxon>Bacteria</taxon>
        <taxon>Pseudomonadati</taxon>
        <taxon>Myxococcota</taxon>
        <taxon>Polyangia</taxon>
        <taxon>Polyangiales</taxon>
        <taxon>Sandaracinaceae</taxon>
        <taxon>Sandaracinus</taxon>
    </lineage>
</organism>